<evidence type="ECO:0000256" key="1">
    <source>
        <dbReference type="SAM" id="MobiDB-lite"/>
    </source>
</evidence>
<accession>A0A1G9HG72</accession>
<evidence type="ECO:0000313" key="2">
    <source>
        <dbReference type="EMBL" id="SDL11869.1"/>
    </source>
</evidence>
<protein>
    <submittedName>
        <fullName evidence="2">Uncharacterized protein</fullName>
    </submittedName>
</protein>
<dbReference type="EMBL" id="FNFV01000014">
    <property type="protein sequence ID" value="SDL11869.1"/>
    <property type="molecule type" value="Genomic_DNA"/>
</dbReference>
<organism evidence="2 3">
    <name type="scientific">Meinhardsimonia xiamenensis</name>
    <dbReference type="NCBI Taxonomy" id="990712"/>
    <lineage>
        <taxon>Bacteria</taxon>
        <taxon>Pseudomonadati</taxon>
        <taxon>Pseudomonadota</taxon>
        <taxon>Alphaproteobacteria</taxon>
        <taxon>Rhodobacterales</taxon>
        <taxon>Paracoccaceae</taxon>
        <taxon>Meinhardsimonia</taxon>
    </lineage>
</organism>
<feature type="compositionally biased region" description="Low complexity" evidence="1">
    <location>
        <begin position="321"/>
        <end position="330"/>
    </location>
</feature>
<dbReference type="Proteomes" id="UP000199328">
    <property type="component" value="Unassembled WGS sequence"/>
</dbReference>
<dbReference type="RefSeq" id="WP_092501365.1">
    <property type="nucleotide sequence ID" value="NZ_FNFV01000014.1"/>
</dbReference>
<dbReference type="AlphaFoldDB" id="A0A1G9HG72"/>
<proteinExistence type="predicted"/>
<dbReference type="OrthoDB" id="7648032at2"/>
<sequence length="330" mass="36489">MGKSRAGDIGVVFMAEPGRYEWSAVLLVSSLLAFAYDRIGIHAYCRKTLIGDLHPRTLAFFERHGVRLEPIEPGFAVPYPQGNKLYACAAERPEPATLLMDTDMMLVRPTVLGEAFRSGHVSGRHTSDWMWGRTVADWAVAYRSVGLEPPRQRMARSGGSWVTPSIAAAFVAYDAPGFGAVWRDTALQIEEKRLARGIYPTLDQISLPVATYRAGLLPRLIGAEWNKGGELKEKQLDSVRVHHYQKAERLRASASRWIADALLRDFAGFDDLEALIGFYERQGRRPPEVHGNEGHWDAVVRAQLKVDVRHRPGGPSHGTGEAEPPEGGAG</sequence>
<gene>
    <name evidence="2" type="ORF">SAMN05216257_1144</name>
</gene>
<evidence type="ECO:0000313" key="3">
    <source>
        <dbReference type="Proteomes" id="UP000199328"/>
    </source>
</evidence>
<reference evidence="3" key="1">
    <citation type="submission" date="2016-10" db="EMBL/GenBank/DDBJ databases">
        <authorList>
            <person name="Varghese N."/>
            <person name="Submissions S."/>
        </authorList>
    </citation>
    <scope>NUCLEOTIDE SEQUENCE [LARGE SCALE GENOMIC DNA]</scope>
    <source>
        <strain evidence="3">CGMCC 1.10789</strain>
    </source>
</reference>
<name>A0A1G9HG72_9RHOB</name>
<keyword evidence="3" id="KW-1185">Reference proteome</keyword>
<feature type="region of interest" description="Disordered" evidence="1">
    <location>
        <begin position="309"/>
        <end position="330"/>
    </location>
</feature>